<dbReference type="InterPro" id="IPR028133">
    <property type="entry name" value="Dynamitin"/>
</dbReference>
<dbReference type="GO" id="GO:0007017">
    <property type="term" value="P:microtubule-based process"/>
    <property type="evidence" value="ECO:0007669"/>
    <property type="project" value="InterPro"/>
</dbReference>
<dbReference type="Proteomes" id="UP001461498">
    <property type="component" value="Unassembled WGS sequence"/>
</dbReference>
<keyword evidence="3" id="KW-0963">Cytoplasm</keyword>
<keyword evidence="4" id="KW-0243">Dynein</keyword>
<organism evidence="5 6">
    <name type="scientific">Rhynocoris fuscipes</name>
    <dbReference type="NCBI Taxonomy" id="488301"/>
    <lineage>
        <taxon>Eukaryota</taxon>
        <taxon>Metazoa</taxon>
        <taxon>Ecdysozoa</taxon>
        <taxon>Arthropoda</taxon>
        <taxon>Hexapoda</taxon>
        <taxon>Insecta</taxon>
        <taxon>Pterygota</taxon>
        <taxon>Neoptera</taxon>
        <taxon>Paraneoptera</taxon>
        <taxon>Hemiptera</taxon>
        <taxon>Heteroptera</taxon>
        <taxon>Panheteroptera</taxon>
        <taxon>Cimicomorpha</taxon>
        <taxon>Reduviidae</taxon>
        <taxon>Harpactorinae</taxon>
        <taxon>Harpactorini</taxon>
        <taxon>Rhynocoris</taxon>
    </lineage>
</organism>
<protein>
    <recommendedName>
        <fullName evidence="7">Dynactin subunit 2</fullName>
    </recommendedName>
</protein>
<evidence type="ECO:0000313" key="6">
    <source>
        <dbReference type="Proteomes" id="UP001461498"/>
    </source>
</evidence>
<evidence type="ECO:0000313" key="5">
    <source>
        <dbReference type="EMBL" id="KAK9502053.1"/>
    </source>
</evidence>
<evidence type="ECO:0000256" key="1">
    <source>
        <dbReference type="ARBA" id="ARBA00004496"/>
    </source>
</evidence>
<gene>
    <name evidence="5" type="ORF">O3M35_012659</name>
</gene>
<keyword evidence="6" id="KW-1185">Reference proteome</keyword>
<evidence type="ECO:0008006" key="7">
    <source>
        <dbReference type="Google" id="ProtNLM"/>
    </source>
</evidence>
<name>A0AAW1CYU5_9HEMI</name>
<dbReference type="GO" id="GO:0005737">
    <property type="term" value="C:cytoplasm"/>
    <property type="evidence" value="ECO:0007669"/>
    <property type="project" value="UniProtKB-SubCell"/>
</dbReference>
<accession>A0AAW1CYU5</accession>
<comment type="subcellular location">
    <subcellularLocation>
        <location evidence="1">Cytoplasm</location>
    </subcellularLocation>
</comment>
<dbReference type="GO" id="GO:0005869">
    <property type="term" value="C:dynactin complex"/>
    <property type="evidence" value="ECO:0007669"/>
    <property type="project" value="InterPro"/>
</dbReference>
<dbReference type="EMBL" id="JAPXFL010000009">
    <property type="protein sequence ID" value="KAK9502053.1"/>
    <property type="molecule type" value="Genomic_DNA"/>
</dbReference>
<evidence type="ECO:0000256" key="3">
    <source>
        <dbReference type="ARBA" id="ARBA00022490"/>
    </source>
</evidence>
<proteinExistence type="inferred from homology"/>
<comment type="similarity">
    <text evidence="2">Belongs to the dynactin subunit 2 family.</text>
</comment>
<dbReference type="GO" id="GO:0030286">
    <property type="term" value="C:dynein complex"/>
    <property type="evidence" value="ECO:0007669"/>
    <property type="project" value="UniProtKB-KW"/>
</dbReference>
<dbReference type="PANTHER" id="PTHR15346">
    <property type="entry name" value="DYNACTIN SUBUNIT"/>
    <property type="match status" value="1"/>
</dbReference>
<evidence type="ECO:0000256" key="2">
    <source>
        <dbReference type="ARBA" id="ARBA00006176"/>
    </source>
</evidence>
<evidence type="ECO:0000256" key="4">
    <source>
        <dbReference type="ARBA" id="ARBA00023017"/>
    </source>
</evidence>
<dbReference type="Pfam" id="PF04912">
    <property type="entry name" value="Dynamitin"/>
    <property type="match status" value="1"/>
</dbReference>
<dbReference type="AlphaFoldDB" id="A0AAW1CYU5"/>
<comment type="caution">
    <text evidence="5">The sequence shown here is derived from an EMBL/GenBank/DDBJ whole genome shotgun (WGS) entry which is preliminary data.</text>
</comment>
<sequence length="403" mass="45067">MADSKYANLSGIAYDQPDVYETSDLPEADQLHEDIEEESDSVEHLNVSVPDAYSKFKGHLLSTENVDFSDRLSKQKRSGYGVCSGDWELIAAGEKETPLHKYQRLKCEVKELIEEITSLKEDESKELPNYVIIGNLETMNRHLEELRLDKSLGTELITNLADPQGAQIKKMLCELEKIGANDADSGLRTQTDQSSDQASSCEIKFQVNARPRQDQLIQTARLADLEARVARLNNIVSSSPDTLRRLCGDGDKSLVERSRWIAGKVALLEMSQLEAIDARMTSLLTKLDQLSERSSSIQDQDRDNKISELYELARSMEEMSQVLPKALDRMVALESLHSQGCAFVKSLSQLEATQQALNSSCDSTKGELHAIEKNFATSVKELKANLEQINAKIKELSEAKKKK</sequence>
<reference evidence="5 6" key="1">
    <citation type="submission" date="2022-12" db="EMBL/GenBank/DDBJ databases">
        <title>Chromosome-level genome assembly of true bugs.</title>
        <authorList>
            <person name="Ma L."/>
            <person name="Li H."/>
        </authorList>
    </citation>
    <scope>NUCLEOTIDE SEQUENCE [LARGE SCALE GENOMIC DNA]</scope>
    <source>
        <strain evidence="5">Lab_2022b</strain>
    </source>
</reference>